<name>A0A1V9F1J0_9BACT</name>
<protein>
    <recommendedName>
        <fullName evidence="8">Peptidase M48 domain-containing protein</fullName>
    </recommendedName>
</protein>
<evidence type="ECO:0000259" key="8">
    <source>
        <dbReference type="Pfam" id="PF01435"/>
    </source>
</evidence>
<keyword evidence="4 6" id="KW-0862">Zinc</keyword>
<evidence type="ECO:0000256" key="4">
    <source>
        <dbReference type="ARBA" id="ARBA00022833"/>
    </source>
</evidence>
<accession>A0A1V9F1J0</accession>
<keyword evidence="7" id="KW-1133">Transmembrane helix</keyword>
<evidence type="ECO:0000313" key="9">
    <source>
        <dbReference type="EMBL" id="OQP52106.1"/>
    </source>
</evidence>
<keyword evidence="2" id="KW-0479">Metal-binding</keyword>
<evidence type="ECO:0000256" key="2">
    <source>
        <dbReference type="ARBA" id="ARBA00022723"/>
    </source>
</evidence>
<dbReference type="GO" id="GO:0046872">
    <property type="term" value="F:metal ion binding"/>
    <property type="evidence" value="ECO:0007669"/>
    <property type="project" value="UniProtKB-KW"/>
</dbReference>
<dbReference type="RefSeq" id="WP_081198288.1">
    <property type="nucleotide sequence ID" value="NZ_FOCZ01000013.1"/>
</dbReference>
<feature type="domain" description="Peptidase M48" evidence="8">
    <location>
        <begin position="185"/>
        <end position="336"/>
    </location>
</feature>
<organism evidence="9 10">
    <name type="scientific">Niastella yeongjuensis</name>
    <dbReference type="NCBI Taxonomy" id="354355"/>
    <lineage>
        <taxon>Bacteria</taxon>
        <taxon>Pseudomonadati</taxon>
        <taxon>Bacteroidota</taxon>
        <taxon>Chitinophagia</taxon>
        <taxon>Chitinophagales</taxon>
        <taxon>Chitinophagaceae</taxon>
        <taxon>Niastella</taxon>
    </lineage>
</organism>
<dbReference type="CDD" id="cd07332">
    <property type="entry name" value="M48C_Oma1_like"/>
    <property type="match status" value="1"/>
</dbReference>
<dbReference type="EMBL" id="LVXG01000009">
    <property type="protein sequence ID" value="OQP52106.1"/>
    <property type="molecule type" value="Genomic_DNA"/>
</dbReference>
<keyword evidence="3 6" id="KW-0378">Hydrolase</keyword>
<comment type="cofactor">
    <cofactor evidence="6">
        <name>Zn(2+)</name>
        <dbReference type="ChEBI" id="CHEBI:29105"/>
    </cofactor>
    <text evidence="6">Binds 1 zinc ion per subunit.</text>
</comment>
<keyword evidence="7" id="KW-0812">Transmembrane</keyword>
<keyword evidence="10" id="KW-1185">Reference proteome</keyword>
<dbReference type="InterPro" id="IPR001915">
    <property type="entry name" value="Peptidase_M48"/>
</dbReference>
<evidence type="ECO:0000313" key="10">
    <source>
        <dbReference type="Proteomes" id="UP000192610"/>
    </source>
</evidence>
<comment type="similarity">
    <text evidence="6">Belongs to the peptidase M48 family.</text>
</comment>
<dbReference type="AlphaFoldDB" id="A0A1V9F1J0"/>
<evidence type="ECO:0000256" key="1">
    <source>
        <dbReference type="ARBA" id="ARBA00022670"/>
    </source>
</evidence>
<keyword evidence="5 6" id="KW-0482">Metalloprotease</keyword>
<feature type="transmembrane region" description="Helical" evidence="7">
    <location>
        <begin position="105"/>
        <end position="127"/>
    </location>
</feature>
<dbReference type="GO" id="GO:0016020">
    <property type="term" value="C:membrane"/>
    <property type="evidence" value="ECO:0007669"/>
    <property type="project" value="TreeGrafter"/>
</dbReference>
<dbReference type="PANTHER" id="PTHR22726:SF1">
    <property type="entry name" value="METALLOENDOPEPTIDASE OMA1, MITOCHONDRIAL"/>
    <property type="match status" value="1"/>
</dbReference>
<dbReference type="OrthoDB" id="9810445at2"/>
<dbReference type="Pfam" id="PF01435">
    <property type="entry name" value="Peptidase_M48"/>
    <property type="match status" value="1"/>
</dbReference>
<gene>
    <name evidence="9" type="ORF">A4H97_26195</name>
</gene>
<evidence type="ECO:0000256" key="5">
    <source>
        <dbReference type="ARBA" id="ARBA00023049"/>
    </source>
</evidence>
<dbReference type="Proteomes" id="UP000192610">
    <property type="component" value="Unassembled WGS sequence"/>
</dbReference>
<dbReference type="STRING" id="354355.SAMN05660816_05586"/>
<dbReference type="GO" id="GO:0004222">
    <property type="term" value="F:metalloendopeptidase activity"/>
    <property type="evidence" value="ECO:0007669"/>
    <property type="project" value="InterPro"/>
</dbReference>
<evidence type="ECO:0000256" key="6">
    <source>
        <dbReference type="RuleBase" id="RU003983"/>
    </source>
</evidence>
<dbReference type="GO" id="GO:0051603">
    <property type="term" value="P:proteolysis involved in protein catabolic process"/>
    <property type="evidence" value="ECO:0007669"/>
    <property type="project" value="TreeGrafter"/>
</dbReference>
<dbReference type="PANTHER" id="PTHR22726">
    <property type="entry name" value="METALLOENDOPEPTIDASE OMA1"/>
    <property type="match status" value="1"/>
</dbReference>
<keyword evidence="1 6" id="KW-0645">Protease</keyword>
<reference evidence="10" key="1">
    <citation type="submission" date="2016-04" db="EMBL/GenBank/DDBJ databases">
        <authorList>
            <person name="Chen L."/>
            <person name="Zhuang W."/>
            <person name="Wang G."/>
        </authorList>
    </citation>
    <scope>NUCLEOTIDE SEQUENCE [LARGE SCALE GENOMIC DNA]</scope>
    <source>
        <strain evidence="10">17621</strain>
    </source>
</reference>
<keyword evidence="7" id="KW-0472">Membrane</keyword>
<proteinExistence type="inferred from homology"/>
<evidence type="ECO:0000256" key="7">
    <source>
        <dbReference type="SAM" id="Phobius"/>
    </source>
</evidence>
<sequence length="361" mass="40722">MSTTYSATYHTAAGHYYQATVFLSAVTITIRYNDEESQVKDVNWLTKDIIAFNKQIIGGELQYRNNRGETERLNIRDQQLVDALQKTLKHHRIFGKAHTRVLGNIWVKLGVIAGIILLLMTGVYLWLMPILGERMAKGFSKEAEINMGEQMYQSVKQQYRIDAQKTAILNQFYKQLHYDVGYPVSITVVESNEMNAFAIPGGHIVVYDAILDQMKTPEELAALLGHEASHIALRHSLRNIFRSMARQMLISIIVGDQSGIVSVAVNNADNLKGLQYSRSLETEADNSGLRLMVKSRINPQGMRRLMQLLQKESGGGEPAAFLSTHPVFKDRIQNIDLQLQQLTPVATANDSLKTIFHSIYE</sequence>
<dbReference type="Gene3D" id="3.30.2010.10">
    <property type="entry name" value="Metalloproteases ('zincins'), catalytic domain"/>
    <property type="match status" value="1"/>
</dbReference>
<evidence type="ECO:0000256" key="3">
    <source>
        <dbReference type="ARBA" id="ARBA00022801"/>
    </source>
</evidence>
<dbReference type="InterPro" id="IPR051156">
    <property type="entry name" value="Mito/Outer_Membr_Metalloprot"/>
</dbReference>
<comment type="caution">
    <text evidence="9">The sequence shown here is derived from an EMBL/GenBank/DDBJ whole genome shotgun (WGS) entry which is preliminary data.</text>
</comment>